<keyword evidence="6" id="KW-1185">Reference proteome</keyword>
<dbReference type="EMBL" id="MTYJ01000102">
    <property type="protein sequence ID" value="OQV14602.1"/>
    <property type="molecule type" value="Genomic_DNA"/>
</dbReference>
<feature type="compositionally biased region" description="Gly residues" evidence="2">
    <location>
        <begin position="139"/>
        <end position="158"/>
    </location>
</feature>
<organism evidence="5 6">
    <name type="scientific">Hypsibius exemplaris</name>
    <name type="common">Freshwater tardigrade</name>
    <dbReference type="NCBI Taxonomy" id="2072580"/>
    <lineage>
        <taxon>Eukaryota</taxon>
        <taxon>Metazoa</taxon>
        <taxon>Ecdysozoa</taxon>
        <taxon>Tardigrada</taxon>
        <taxon>Eutardigrada</taxon>
        <taxon>Parachela</taxon>
        <taxon>Hypsibioidea</taxon>
        <taxon>Hypsibiidae</taxon>
        <taxon>Hypsibius</taxon>
    </lineage>
</organism>
<feature type="region of interest" description="Disordered" evidence="2">
    <location>
        <begin position="485"/>
        <end position="520"/>
    </location>
</feature>
<dbReference type="InterPro" id="IPR006561">
    <property type="entry name" value="DZF_dom"/>
</dbReference>
<dbReference type="PROSITE" id="PS00028">
    <property type="entry name" value="ZINC_FINGER_C2H2_1"/>
    <property type="match status" value="1"/>
</dbReference>
<dbReference type="OrthoDB" id="8898434at2759"/>
<keyword evidence="1" id="KW-0863">Zinc-finger</keyword>
<dbReference type="Gene3D" id="3.30.160.60">
    <property type="entry name" value="Classic Zinc Finger"/>
    <property type="match status" value="2"/>
</dbReference>
<keyword evidence="1" id="KW-0479">Metal-binding</keyword>
<evidence type="ECO:0000256" key="1">
    <source>
        <dbReference type="PROSITE-ProRule" id="PRU00042"/>
    </source>
</evidence>
<keyword evidence="1" id="KW-0862">Zinc</keyword>
<evidence type="ECO:0000313" key="6">
    <source>
        <dbReference type="Proteomes" id="UP000192578"/>
    </source>
</evidence>
<dbReference type="Pfam" id="PF12874">
    <property type="entry name" value="zf-met"/>
    <property type="match status" value="3"/>
</dbReference>
<name>A0A1W0WHE1_HYPEX</name>
<evidence type="ECO:0000256" key="2">
    <source>
        <dbReference type="SAM" id="MobiDB-lite"/>
    </source>
</evidence>
<dbReference type="PROSITE" id="PS50157">
    <property type="entry name" value="ZINC_FINGER_C2H2_2"/>
    <property type="match status" value="1"/>
</dbReference>
<feature type="domain" description="DZF" evidence="4">
    <location>
        <begin position="601"/>
        <end position="1075"/>
    </location>
</feature>
<evidence type="ECO:0000259" key="3">
    <source>
        <dbReference type="PROSITE" id="PS50157"/>
    </source>
</evidence>
<evidence type="ECO:0000313" key="5">
    <source>
        <dbReference type="EMBL" id="OQV14602.1"/>
    </source>
</evidence>
<dbReference type="GO" id="GO:0008270">
    <property type="term" value="F:zinc ion binding"/>
    <property type="evidence" value="ECO:0007669"/>
    <property type="project" value="UniProtKB-KW"/>
</dbReference>
<dbReference type="InterPro" id="IPR003604">
    <property type="entry name" value="Matrin/U1-like-C_Znf_C2H2"/>
</dbReference>
<dbReference type="GO" id="GO:0003676">
    <property type="term" value="F:nucleic acid binding"/>
    <property type="evidence" value="ECO:0007669"/>
    <property type="project" value="InterPro"/>
</dbReference>
<feature type="region of interest" description="Disordered" evidence="2">
    <location>
        <begin position="123"/>
        <end position="158"/>
    </location>
</feature>
<dbReference type="InterPro" id="IPR049402">
    <property type="entry name" value="DZF_dom_C"/>
</dbReference>
<dbReference type="PANTHER" id="PTHR45762">
    <property type="entry name" value="ZINC FINGER RNA-BINDING PROTEIN"/>
    <property type="match status" value="1"/>
</dbReference>
<dbReference type="AlphaFoldDB" id="A0A1W0WHE1"/>
<dbReference type="SMART" id="SM00355">
    <property type="entry name" value="ZnF_C2H2"/>
    <property type="match status" value="3"/>
</dbReference>
<dbReference type="PANTHER" id="PTHR45762:SF3">
    <property type="entry name" value="ZINC-FINGER PROTEIN AT 72D, ISOFORM B"/>
    <property type="match status" value="1"/>
</dbReference>
<feature type="region of interest" description="Disordered" evidence="2">
    <location>
        <begin position="350"/>
        <end position="411"/>
    </location>
</feature>
<dbReference type="SUPFAM" id="SSF57667">
    <property type="entry name" value="beta-beta-alpha zinc fingers"/>
    <property type="match status" value="3"/>
</dbReference>
<dbReference type="InterPro" id="IPR043519">
    <property type="entry name" value="NT_sf"/>
</dbReference>
<feature type="region of interest" description="Disordered" evidence="2">
    <location>
        <begin position="543"/>
        <end position="600"/>
    </location>
</feature>
<sequence length="1100" mass="115360">MYQPFVAASAPVTYPQQQQQQQNQQVFSSGIPTTGYGGAAVPAYGMMAYPTGSAPPAYQNLGYSTPHQQGGPTYQGLDAAVYSAASAMLVERGIAPQAKTYNQNISGYPTAMPAQSSEWNRIESMNPTTPVGSASSSRGGRGGGGGGRGGGGFLSRGGRGGARGGYAGRYGNEKPKDPANQAVHYCEVCKVSCAGQASFQAHMIGSKHKKREQQVKWEKEKAEGAEAGAAAPTPTITVHGVSRATTKCELCGILTAGAAAFDAHIKGKSHQRTLKLHMSLGKPIPANEPTVMQRTVDTVNPRHTSKPELTTGSSVCTKVVTGGKTVLITPKMNFVGGTVLHTTESGLQEVNTSSVAANGASTSSAETDGTAAVNGENGAAQTPKKDRSPRRQPAPKHTVNPNSTAEPIGESYVQKTEKAGKVAYYKCTLCDCDFSDESGMNSHIRGRRHRLAYQKKVDPSIIVELPNSQKKARAIQEARALSLRGGRGGAMAGRGKRPAPVGPYGGPPGPKRLAYAPHPPPWGGPPHPNYGGLPGPVYDPYGPAPHYGGPPPPGPYGGILPLPHGGGPPQQSPYYPQKQHVQQGPGFQAPPMEPLPFDQDESFDADVEQSLPPPVRQAPRLDQHYLMTKHRSIVPVAKDLDILGRTVSNIERALKNLTEKMTFPVTGTAAPSAEDIAADVAAVAKPAQKMLKGSFRFGELTKNLLNKDNMFGQILLIATKHPTAADLDLVADSLQTELKVVCPLLSFAVVAHVDQCGIFVKALQPETPNPTVEQEPSFPVWIYLAYGNLRDELFRNSAENAAANGDGSPEKAAATGAGISGETAAAATSGEGAVAAANTTTASPVVAAPSSTSSSSADTTVVAAAVVPAAAAEKASAMEAFHGGLDLKRSLAVLAQSRRTRWFQEFITFFPQCRMLMRILNHICEHNADLRLLVGWSVEYLTITTLRIQAAFHGCAPLDIPLPEAFWMILSNVAGGAFLPGCPNGFKDPCERGNIDILGAATVEERVKVTKSVSELISRWLTGDYAKILDSPPLPGDPLYHMEVDQVAAAEGATVAAAEDATVGTAEVAAAEDATVAAAEDATVATAEDATVAAAEVSEV</sequence>
<dbReference type="InterPro" id="IPR013087">
    <property type="entry name" value="Znf_C2H2_type"/>
</dbReference>
<protein>
    <submittedName>
        <fullName evidence="5">Zinc finger RNA-binding protein</fullName>
    </submittedName>
</protein>
<gene>
    <name evidence="5" type="ORF">BV898_11221</name>
</gene>
<feature type="domain" description="C2H2-type" evidence="3">
    <location>
        <begin position="425"/>
        <end position="449"/>
    </location>
</feature>
<dbReference type="PROSITE" id="PS51703">
    <property type="entry name" value="DZF"/>
    <property type="match status" value="1"/>
</dbReference>
<accession>A0A1W0WHE1</accession>
<proteinExistence type="predicted"/>
<dbReference type="Proteomes" id="UP000192578">
    <property type="component" value="Unassembled WGS sequence"/>
</dbReference>
<evidence type="ECO:0000259" key="4">
    <source>
        <dbReference type="PROSITE" id="PS51703"/>
    </source>
</evidence>
<feature type="compositionally biased region" description="Polar residues" evidence="2">
    <location>
        <begin position="350"/>
        <end position="367"/>
    </location>
</feature>
<dbReference type="SMART" id="SM00451">
    <property type="entry name" value="ZnF_U1"/>
    <property type="match status" value="3"/>
</dbReference>
<comment type="caution">
    <text evidence="5">The sequence shown here is derived from an EMBL/GenBank/DDBJ whole genome shotgun (WGS) entry which is preliminary data.</text>
</comment>
<dbReference type="SMART" id="SM00572">
    <property type="entry name" value="DZF"/>
    <property type="match status" value="1"/>
</dbReference>
<reference evidence="6" key="1">
    <citation type="submission" date="2017-01" db="EMBL/GenBank/DDBJ databases">
        <title>Comparative genomics of anhydrobiosis in the tardigrade Hypsibius dujardini.</title>
        <authorList>
            <person name="Yoshida Y."/>
            <person name="Koutsovoulos G."/>
            <person name="Laetsch D."/>
            <person name="Stevens L."/>
            <person name="Kumar S."/>
            <person name="Horikawa D."/>
            <person name="Ishino K."/>
            <person name="Komine S."/>
            <person name="Tomita M."/>
            <person name="Blaxter M."/>
            <person name="Arakawa K."/>
        </authorList>
    </citation>
    <scope>NUCLEOTIDE SEQUENCE [LARGE SCALE GENOMIC DNA]</scope>
    <source>
        <strain evidence="6">Z151</strain>
    </source>
</reference>
<dbReference type="Pfam" id="PF20965">
    <property type="entry name" value="DZF_C"/>
    <property type="match status" value="1"/>
</dbReference>
<dbReference type="Gene3D" id="3.30.460.10">
    <property type="entry name" value="Beta Polymerase, domain 2"/>
    <property type="match status" value="1"/>
</dbReference>
<dbReference type="InterPro" id="IPR036236">
    <property type="entry name" value="Znf_C2H2_sf"/>
</dbReference>